<dbReference type="GO" id="GO:0016036">
    <property type="term" value="P:cellular response to phosphate starvation"/>
    <property type="evidence" value="ECO:0007669"/>
    <property type="project" value="TreeGrafter"/>
</dbReference>
<dbReference type="SUPFAM" id="SSF55785">
    <property type="entry name" value="PYP-like sensor domain (PAS domain)"/>
    <property type="match status" value="1"/>
</dbReference>
<keyword evidence="7" id="KW-0902">Two-component regulatory system</keyword>
<reference evidence="11 12" key="1">
    <citation type="submission" date="2016-11" db="EMBL/GenBank/DDBJ databases">
        <authorList>
            <person name="Jaros S."/>
            <person name="Januszkiewicz K."/>
            <person name="Wedrychowicz H."/>
        </authorList>
    </citation>
    <scope>NUCLEOTIDE SEQUENCE [LARGE SCALE GENOMIC DNA]</scope>
    <source>
        <strain evidence="11 12">DSM 3090</strain>
    </source>
</reference>
<dbReference type="PANTHER" id="PTHR45453:SF1">
    <property type="entry name" value="PHOSPHATE REGULON SENSOR PROTEIN PHOR"/>
    <property type="match status" value="1"/>
</dbReference>
<keyword evidence="6 11" id="KW-0418">Kinase</keyword>
<feature type="transmembrane region" description="Helical" evidence="9">
    <location>
        <begin position="157"/>
        <end position="178"/>
    </location>
</feature>
<dbReference type="Proteomes" id="UP000183952">
    <property type="component" value="Unassembled WGS sequence"/>
</dbReference>
<dbReference type="EMBL" id="FRAD01000014">
    <property type="protein sequence ID" value="SHK11864.1"/>
    <property type="molecule type" value="Genomic_DNA"/>
</dbReference>
<evidence type="ECO:0000256" key="4">
    <source>
        <dbReference type="ARBA" id="ARBA00022553"/>
    </source>
</evidence>
<evidence type="ECO:0000256" key="9">
    <source>
        <dbReference type="SAM" id="Phobius"/>
    </source>
</evidence>
<name>A0A1M6PV68_9CLOT</name>
<dbReference type="InterPro" id="IPR050351">
    <property type="entry name" value="BphY/WalK/GraS-like"/>
</dbReference>
<feature type="domain" description="Histidine kinase" evidence="10">
    <location>
        <begin position="347"/>
        <end position="562"/>
    </location>
</feature>
<dbReference type="CDD" id="cd00075">
    <property type="entry name" value="HATPase"/>
    <property type="match status" value="1"/>
</dbReference>
<dbReference type="OrthoDB" id="9813151at2"/>
<evidence type="ECO:0000313" key="11">
    <source>
        <dbReference type="EMBL" id="SHK11864.1"/>
    </source>
</evidence>
<evidence type="ECO:0000313" key="12">
    <source>
        <dbReference type="Proteomes" id="UP000183952"/>
    </source>
</evidence>
<dbReference type="Pfam" id="PF00512">
    <property type="entry name" value="HisKA"/>
    <property type="match status" value="1"/>
</dbReference>
<dbReference type="GO" id="GO:0000155">
    <property type="term" value="F:phosphorelay sensor kinase activity"/>
    <property type="evidence" value="ECO:0007669"/>
    <property type="project" value="InterPro"/>
</dbReference>
<dbReference type="InterPro" id="IPR005467">
    <property type="entry name" value="His_kinase_dom"/>
</dbReference>
<dbReference type="Gene3D" id="3.30.565.10">
    <property type="entry name" value="Histidine kinase-like ATPase, C-terminal domain"/>
    <property type="match status" value="1"/>
</dbReference>
<evidence type="ECO:0000256" key="5">
    <source>
        <dbReference type="ARBA" id="ARBA00022679"/>
    </source>
</evidence>
<dbReference type="AlphaFoldDB" id="A0A1M6PV68"/>
<dbReference type="FunFam" id="1.10.287.130:FF:000001">
    <property type="entry name" value="Two-component sensor histidine kinase"/>
    <property type="match status" value="1"/>
</dbReference>
<dbReference type="PROSITE" id="PS50109">
    <property type="entry name" value="HIS_KIN"/>
    <property type="match status" value="1"/>
</dbReference>
<organism evidence="11 12">
    <name type="scientific">Hathewaya proteolytica DSM 3090</name>
    <dbReference type="NCBI Taxonomy" id="1121331"/>
    <lineage>
        <taxon>Bacteria</taxon>
        <taxon>Bacillati</taxon>
        <taxon>Bacillota</taxon>
        <taxon>Clostridia</taxon>
        <taxon>Eubacteriales</taxon>
        <taxon>Clostridiaceae</taxon>
        <taxon>Hathewaya</taxon>
    </lineage>
</organism>
<dbReference type="EC" id="2.7.13.3" evidence="3"/>
<keyword evidence="5" id="KW-0808">Transferase</keyword>
<evidence type="ECO:0000256" key="7">
    <source>
        <dbReference type="ARBA" id="ARBA00023012"/>
    </source>
</evidence>
<accession>A0A1M6PV68</accession>
<dbReference type="GO" id="GO:0004721">
    <property type="term" value="F:phosphoprotein phosphatase activity"/>
    <property type="evidence" value="ECO:0007669"/>
    <property type="project" value="TreeGrafter"/>
</dbReference>
<dbReference type="InterPro" id="IPR003594">
    <property type="entry name" value="HATPase_dom"/>
</dbReference>
<dbReference type="STRING" id="1121331.SAMN02745248_01823"/>
<proteinExistence type="predicted"/>
<evidence type="ECO:0000256" key="1">
    <source>
        <dbReference type="ARBA" id="ARBA00000085"/>
    </source>
</evidence>
<evidence type="ECO:0000259" key="10">
    <source>
        <dbReference type="PROSITE" id="PS50109"/>
    </source>
</evidence>
<dbReference type="PRINTS" id="PR00344">
    <property type="entry name" value="BCTRLSENSOR"/>
</dbReference>
<keyword evidence="8 9" id="KW-0472">Membrane</keyword>
<dbReference type="PANTHER" id="PTHR45453">
    <property type="entry name" value="PHOSPHATE REGULON SENSOR PROTEIN PHOR"/>
    <property type="match status" value="1"/>
</dbReference>
<comment type="catalytic activity">
    <reaction evidence="1">
        <text>ATP + protein L-histidine = ADP + protein N-phospho-L-histidine.</text>
        <dbReference type="EC" id="2.7.13.3"/>
    </reaction>
</comment>
<keyword evidence="4" id="KW-0597">Phosphoprotein</keyword>
<dbReference type="Pfam" id="PF02518">
    <property type="entry name" value="HATPase_c"/>
    <property type="match status" value="1"/>
</dbReference>
<dbReference type="FunFam" id="3.30.565.10:FF:000006">
    <property type="entry name" value="Sensor histidine kinase WalK"/>
    <property type="match status" value="1"/>
</dbReference>
<keyword evidence="9" id="KW-0812">Transmembrane</keyword>
<dbReference type="SMART" id="SM00388">
    <property type="entry name" value="HisKA"/>
    <property type="match status" value="1"/>
</dbReference>
<evidence type="ECO:0000256" key="8">
    <source>
        <dbReference type="ARBA" id="ARBA00023136"/>
    </source>
</evidence>
<dbReference type="SMART" id="SM00387">
    <property type="entry name" value="HATPase_c"/>
    <property type="match status" value="1"/>
</dbReference>
<keyword evidence="12" id="KW-1185">Reference proteome</keyword>
<sequence length="566" mass="64635">MIMKKSILKSMSVIVILSIVISCFLIGFAMYTQFYDGMKNEVRKEAAYVEEAMNAVSENNYVDYLKKLDRKLRNTRFTLIEKDGTVVYDSREDFKNMENHGKRPEVIDALKNGSGEAVRFSETLKEQNFYYALMLQNGKIMRVATTTHSVFVTMKNMIPAVVIILIIVMLLAVIMANYETEKLVKPINELDLEHPLENEVYDELSPLLKRIYRQNQLIATQINEIRHKQGELSVITENMKEGLLVLDNRERIISINNTVMNLFNIEKKEYANVHILSLIRNNTIYNAIQDCLNGNVAEAVIQIEDKDFSIIGSPVITDGELRGVIILVIDVTEKYKNEKMRKEFSANVSHELKTPLMSISGYAELIKSNMVKAQDIPDFAGRIYNEAQRLSNLVEDIIRLSQLDEEEMVMQFEDIDLFEIAEEVCKQLANYAKNANVELKVMGEKVIMPGVRQIMKEVIYNLCDNSIKYNVPKGSVTINVYNKEGSDYIEVTDTGIGIPESERERIFERFYRVDKSHSKETGGTGLGLSIVKHGVLMHHGKITVSDVETGGTHIVLCFNNRDIEYN</sequence>
<dbReference type="Gene3D" id="1.10.287.130">
    <property type="match status" value="1"/>
</dbReference>
<gene>
    <name evidence="11" type="ORF">SAMN02745248_01823</name>
</gene>
<dbReference type="InterPro" id="IPR004358">
    <property type="entry name" value="Sig_transdc_His_kin-like_C"/>
</dbReference>
<keyword evidence="9" id="KW-1133">Transmembrane helix</keyword>
<dbReference type="PROSITE" id="PS51257">
    <property type="entry name" value="PROKAR_LIPOPROTEIN"/>
    <property type="match status" value="1"/>
</dbReference>
<dbReference type="InterPro" id="IPR003661">
    <property type="entry name" value="HisK_dim/P_dom"/>
</dbReference>
<dbReference type="SUPFAM" id="SSF47384">
    <property type="entry name" value="Homodimeric domain of signal transducing histidine kinase"/>
    <property type="match status" value="1"/>
</dbReference>
<dbReference type="InterPro" id="IPR031967">
    <property type="entry name" value="PhoR_single_Cache-like_dom"/>
</dbReference>
<evidence type="ECO:0000256" key="2">
    <source>
        <dbReference type="ARBA" id="ARBA00004370"/>
    </source>
</evidence>
<dbReference type="Pfam" id="PF16736">
    <property type="entry name" value="sCache_like"/>
    <property type="match status" value="1"/>
</dbReference>
<evidence type="ECO:0000256" key="6">
    <source>
        <dbReference type="ARBA" id="ARBA00022777"/>
    </source>
</evidence>
<dbReference type="InterPro" id="IPR036097">
    <property type="entry name" value="HisK_dim/P_sf"/>
</dbReference>
<dbReference type="SUPFAM" id="SSF55874">
    <property type="entry name" value="ATPase domain of HSP90 chaperone/DNA topoisomerase II/histidine kinase"/>
    <property type="match status" value="1"/>
</dbReference>
<dbReference type="InterPro" id="IPR036890">
    <property type="entry name" value="HATPase_C_sf"/>
</dbReference>
<comment type="subcellular location">
    <subcellularLocation>
        <location evidence="2">Membrane</location>
    </subcellularLocation>
</comment>
<protein>
    <recommendedName>
        <fullName evidence="3">histidine kinase</fullName>
        <ecNumber evidence="3">2.7.13.3</ecNumber>
    </recommendedName>
</protein>
<dbReference type="CDD" id="cd00082">
    <property type="entry name" value="HisKA"/>
    <property type="match status" value="1"/>
</dbReference>
<feature type="transmembrane region" description="Helical" evidence="9">
    <location>
        <begin position="12"/>
        <end position="31"/>
    </location>
</feature>
<dbReference type="GO" id="GO:0005886">
    <property type="term" value="C:plasma membrane"/>
    <property type="evidence" value="ECO:0007669"/>
    <property type="project" value="TreeGrafter"/>
</dbReference>
<dbReference type="Gene3D" id="3.30.450.20">
    <property type="entry name" value="PAS domain"/>
    <property type="match status" value="1"/>
</dbReference>
<dbReference type="InterPro" id="IPR035965">
    <property type="entry name" value="PAS-like_dom_sf"/>
</dbReference>
<evidence type="ECO:0000256" key="3">
    <source>
        <dbReference type="ARBA" id="ARBA00012438"/>
    </source>
</evidence>